<dbReference type="GO" id="GO:0051287">
    <property type="term" value="F:NAD binding"/>
    <property type="evidence" value="ECO:0007669"/>
    <property type="project" value="InterPro"/>
</dbReference>
<evidence type="ECO:0000313" key="6">
    <source>
        <dbReference type="Proteomes" id="UP000262454"/>
    </source>
</evidence>
<reference evidence="5 6" key="1">
    <citation type="journal article" date="2018" name="Nat. Biotechnol.">
        <title>A standardized bacterial taxonomy based on genome phylogeny substantially revises the tree of life.</title>
        <authorList>
            <person name="Parks D.H."/>
            <person name="Chuvochina M."/>
            <person name="Waite D.W."/>
            <person name="Rinke C."/>
            <person name="Skarshewski A."/>
            <person name="Chaumeil P.A."/>
            <person name="Hugenholtz P."/>
        </authorList>
    </citation>
    <scope>NUCLEOTIDE SEQUENCE [LARGE SCALE GENOMIC DNA]</scope>
    <source>
        <strain evidence="5">UBA7921</strain>
    </source>
</reference>
<keyword evidence="3" id="KW-0472">Membrane</keyword>
<dbReference type="GO" id="GO:0046983">
    <property type="term" value="F:protein dimerization activity"/>
    <property type="evidence" value="ECO:0007669"/>
    <property type="project" value="InterPro"/>
</dbReference>
<organism evidence="5 6">
    <name type="scientific">candidate division WOR-3 bacterium</name>
    <dbReference type="NCBI Taxonomy" id="2052148"/>
    <lineage>
        <taxon>Bacteria</taxon>
        <taxon>Bacteria division WOR-3</taxon>
    </lineage>
</organism>
<dbReference type="InterPro" id="IPR012280">
    <property type="entry name" value="Semialdhyde_DH_dimer_dom"/>
</dbReference>
<feature type="active site" description="Acyl-thioester intermediate" evidence="2">
    <location>
        <position position="145"/>
    </location>
</feature>
<dbReference type="SUPFAM" id="SSF51735">
    <property type="entry name" value="NAD(P)-binding Rossmann-fold domains"/>
    <property type="match status" value="1"/>
</dbReference>
<comment type="similarity">
    <text evidence="1">Belongs to the aspartate-semialdehyde dehydrogenase family.</text>
</comment>
<dbReference type="Pfam" id="PF01118">
    <property type="entry name" value="Semialdhyde_dh"/>
    <property type="match status" value="1"/>
</dbReference>
<dbReference type="CDD" id="cd02316">
    <property type="entry name" value="VcASADH2_like_N"/>
    <property type="match status" value="1"/>
</dbReference>
<dbReference type="Gene3D" id="3.40.50.720">
    <property type="entry name" value="NAD(P)-binding Rossmann-like Domain"/>
    <property type="match status" value="1"/>
</dbReference>
<gene>
    <name evidence="5" type="ORF">DCG82_07035</name>
</gene>
<evidence type="ECO:0000259" key="4">
    <source>
        <dbReference type="SMART" id="SM00859"/>
    </source>
</evidence>
<evidence type="ECO:0000256" key="3">
    <source>
        <dbReference type="SAM" id="Phobius"/>
    </source>
</evidence>
<keyword evidence="3" id="KW-0812">Transmembrane</keyword>
<comment type="caution">
    <text evidence="5">The sequence shown here is derived from an EMBL/GenBank/DDBJ whole genome shotgun (WGS) entry which is preliminary data.</text>
</comment>
<proteinExistence type="inferred from homology"/>
<accession>A0A348MM66</accession>
<dbReference type="AlphaFoldDB" id="A0A348MM66"/>
<dbReference type="EMBL" id="DMCX01000037">
    <property type="protein sequence ID" value="HAF08142.1"/>
    <property type="molecule type" value="Genomic_DNA"/>
</dbReference>
<dbReference type="PANTHER" id="PTHR46278">
    <property type="entry name" value="DEHYDROGENASE, PUTATIVE-RELATED"/>
    <property type="match status" value="1"/>
</dbReference>
<feature type="domain" description="Semialdehyde dehydrogenase NAD-binding" evidence="4">
    <location>
        <begin position="21"/>
        <end position="136"/>
    </location>
</feature>
<sequence>MKKKSLKRQEKNLNLQSKKVNIALVGATGLVGIEFLKLLEERDFPFNNLYLFSSQKSAGLKLKVKGKFYTVKEFKRDLFKNIDIAFFATSAEESKKYTSLIKEFKTISIDNSSAFRLKKDIPLVVPEINFENVKKTTKLIANPNCSTIQLVLVLNTLLQVEQIESINVSTYQAISGAGKDALNRFFEQTKGKNKEGYPIFFNNLIQHIGNFKGKWCEEENKIIDETRKILNKKNLKISATTIRVPVVNSHTEVVNLEFKNRINISKIKNALNKTPYLVLLDETDPVSVSGTNLVFISRLRKDKFRDNVIHFIVTADNLRIGAALNGIKIGERIIYEK</sequence>
<evidence type="ECO:0000256" key="1">
    <source>
        <dbReference type="ARBA" id="ARBA00010584"/>
    </source>
</evidence>
<dbReference type="InterPro" id="IPR036291">
    <property type="entry name" value="NAD(P)-bd_dom_sf"/>
</dbReference>
<dbReference type="NCBIfam" id="NF011456">
    <property type="entry name" value="PRK14874.1"/>
    <property type="match status" value="1"/>
</dbReference>
<name>A0A348MM66_UNCW3</name>
<dbReference type="Proteomes" id="UP000262454">
    <property type="component" value="Unassembled WGS sequence"/>
</dbReference>
<dbReference type="GO" id="GO:0008652">
    <property type="term" value="P:amino acid biosynthetic process"/>
    <property type="evidence" value="ECO:0007669"/>
    <property type="project" value="InterPro"/>
</dbReference>
<dbReference type="GO" id="GO:0016620">
    <property type="term" value="F:oxidoreductase activity, acting on the aldehyde or oxo group of donors, NAD or NADP as acceptor"/>
    <property type="evidence" value="ECO:0007669"/>
    <property type="project" value="InterPro"/>
</dbReference>
<evidence type="ECO:0000256" key="2">
    <source>
        <dbReference type="PIRSR" id="PIRSR000148-1"/>
    </source>
</evidence>
<feature type="transmembrane region" description="Helical" evidence="3">
    <location>
        <begin position="20"/>
        <end position="39"/>
    </location>
</feature>
<protein>
    <submittedName>
        <fullName evidence="5">Aspartate-semialdehyde dehydrogenase</fullName>
    </submittedName>
</protein>
<keyword evidence="3" id="KW-1133">Transmembrane helix</keyword>
<evidence type="ECO:0000313" key="5">
    <source>
        <dbReference type="EMBL" id="HAF08142.1"/>
    </source>
</evidence>
<feature type="active site" description="Proton acceptor" evidence="2">
    <location>
        <position position="250"/>
    </location>
</feature>
<dbReference type="Pfam" id="PF02774">
    <property type="entry name" value="Semialdhyde_dhC"/>
    <property type="match status" value="1"/>
</dbReference>
<dbReference type="Gene3D" id="3.30.360.10">
    <property type="entry name" value="Dihydrodipicolinate Reductase, domain 2"/>
    <property type="match status" value="1"/>
</dbReference>
<dbReference type="SUPFAM" id="SSF55347">
    <property type="entry name" value="Glyceraldehyde-3-phosphate dehydrogenase-like, C-terminal domain"/>
    <property type="match status" value="1"/>
</dbReference>
<dbReference type="PANTHER" id="PTHR46278:SF2">
    <property type="entry name" value="ASPARTATE-SEMIALDEHYDE DEHYDROGENASE"/>
    <property type="match status" value="1"/>
</dbReference>
<dbReference type="SMART" id="SM00859">
    <property type="entry name" value="Semialdhyde_dh"/>
    <property type="match status" value="1"/>
</dbReference>
<dbReference type="PIRSF" id="PIRSF000148">
    <property type="entry name" value="ASA_dh"/>
    <property type="match status" value="1"/>
</dbReference>
<dbReference type="InterPro" id="IPR000534">
    <property type="entry name" value="Semialdehyde_DH_NAD-bd"/>
</dbReference>